<dbReference type="EMBL" id="LR216287">
    <property type="protein sequence ID" value="VFJ12394.1"/>
    <property type="molecule type" value="Genomic_DNA"/>
</dbReference>
<proteinExistence type="predicted"/>
<gene>
    <name evidence="1" type="ORF">NFRAN_0073</name>
</gene>
<accession>A0A484I3R1</accession>
<keyword evidence="2" id="KW-1185">Reference proteome</keyword>
<sequence length="52" mass="6013">MKFRECKGKSITIIATTKRRGRGRGRVDKSDGRTLLDDVFIYYLYSPNQSVD</sequence>
<dbReference type="KEGG" id="nfn:NFRAN_0073"/>
<reference evidence="1 2" key="1">
    <citation type="submission" date="2019-02" db="EMBL/GenBank/DDBJ databases">
        <authorList>
            <person name="Lehtovirta-Morley E L."/>
        </authorList>
    </citation>
    <scope>NUCLEOTIDE SEQUENCE [LARGE SCALE GENOMIC DNA]</scope>
    <source>
        <strain evidence="1">NFRAN1</strain>
    </source>
</reference>
<organism evidence="1 2">
    <name type="scientific">Candidatus Nitrosocosmicus franklandianus</name>
    <dbReference type="NCBI Taxonomy" id="1798806"/>
    <lineage>
        <taxon>Archaea</taxon>
        <taxon>Nitrososphaerota</taxon>
        <taxon>Nitrososphaeria</taxon>
        <taxon>Nitrososphaerales</taxon>
        <taxon>Nitrososphaeraceae</taxon>
        <taxon>Candidatus Nitrosocosmicus</taxon>
    </lineage>
</organism>
<dbReference type="Proteomes" id="UP000294299">
    <property type="component" value="Chromosome NFRAN"/>
</dbReference>
<evidence type="ECO:0000313" key="1">
    <source>
        <dbReference type="EMBL" id="VFJ12394.1"/>
    </source>
</evidence>
<evidence type="ECO:0000313" key="2">
    <source>
        <dbReference type="Proteomes" id="UP000294299"/>
    </source>
</evidence>
<protein>
    <submittedName>
        <fullName evidence="1">Uncharacterized protein</fullName>
    </submittedName>
</protein>
<dbReference type="AlphaFoldDB" id="A0A484I3R1"/>
<name>A0A484I3R1_9ARCH</name>